<protein>
    <submittedName>
        <fullName evidence="2">DUF6116 family protein</fullName>
    </submittedName>
</protein>
<keyword evidence="3" id="KW-1185">Reference proteome</keyword>
<name>A0ABW1YSR1_9GAMM</name>
<reference evidence="3" key="1">
    <citation type="journal article" date="2019" name="Int. J. Syst. Evol. Microbiol.">
        <title>The Global Catalogue of Microorganisms (GCM) 10K type strain sequencing project: providing services to taxonomists for standard genome sequencing and annotation.</title>
        <authorList>
            <consortium name="The Broad Institute Genomics Platform"/>
            <consortium name="The Broad Institute Genome Sequencing Center for Infectious Disease"/>
            <person name="Wu L."/>
            <person name="Ma J."/>
        </authorList>
    </citation>
    <scope>NUCLEOTIDE SEQUENCE [LARGE SCALE GENOMIC DNA]</scope>
    <source>
        <strain evidence="3">CGMCC 1.13718</strain>
    </source>
</reference>
<accession>A0ABW1YSR1</accession>
<organism evidence="2 3">
    <name type="scientific">Microbulbifer taiwanensis</name>
    <dbReference type="NCBI Taxonomy" id="986746"/>
    <lineage>
        <taxon>Bacteria</taxon>
        <taxon>Pseudomonadati</taxon>
        <taxon>Pseudomonadota</taxon>
        <taxon>Gammaproteobacteria</taxon>
        <taxon>Cellvibrionales</taxon>
        <taxon>Microbulbiferaceae</taxon>
        <taxon>Microbulbifer</taxon>
    </lineage>
</organism>
<evidence type="ECO:0000313" key="3">
    <source>
        <dbReference type="Proteomes" id="UP001596425"/>
    </source>
</evidence>
<evidence type="ECO:0000256" key="1">
    <source>
        <dbReference type="SAM" id="MobiDB-lite"/>
    </source>
</evidence>
<proteinExistence type="predicted"/>
<dbReference type="RefSeq" id="WP_226865408.1">
    <property type="nucleotide sequence ID" value="NZ_JACZFR010000057.1"/>
</dbReference>
<comment type="caution">
    <text evidence="2">The sequence shown here is derived from an EMBL/GenBank/DDBJ whole genome shotgun (WGS) entry which is preliminary data.</text>
</comment>
<dbReference type="EMBL" id="JBHSVR010000001">
    <property type="protein sequence ID" value="MFC6635177.1"/>
    <property type="molecule type" value="Genomic_DNA"/>
</dbReference>
<dbReference type="Proteomes" id="UP001596425">
    <property type="component" value="Unassembled WGS sequence"/>
</dbReference>
<gene>
    <name evidence="2" type="ORF">ACFQBM_17950</name>
</gene>
<feature type="compositionally biased region" description="Basic and acidic residues" evidence="1">
    <location>
        <begin position="65"/>
        <end position="94"/>
    </location>
</feature>
<evidence type="ECO:0000313" key="2">
    <source>
        <dbReference type="EMBL" id="MFC6635177.1"/>
    </source>
</evidence>
<dbReference type="Pfam" id="PF19611">
    <property type="entry name" value="DUF6116"/>
    <property type="match status" value="1"/>
</dbReference>
<sequence length="94" mass="10689">MKRVLPSALVGWFLSYASRLKHPQLFKWICAIFLVDLFIPDLLPFVDELLLGLATIYLGSRKKARPDETPKEKPVGRGPGERVKDNAQTDDRSH</sequence>
<feature type="region of interest" description="Disordered" evidence="1">
    <location>
        <begin position="62"/>
        <end position="94"/>
    </location>
</feature>
<dbReference type="InterPro" id="IPR046119">
    <property type="entry name" value="DUF6116"/>
</dbReference>